<accession>A0AAW4PGE0</accession>
<dbReference type="Proteomes" id="UP001430455">
    <property type="component" value="Unassembled WGS sequence"/>
</dbReference>
<evidence type="ECO:0008006" key="3">
    <source>
        <dbReference type="Google" id="ProtNLM"/>
    </source>
</evidence>
<dbReference type="EMBL" id="RKLT01000013">
    <property type="protein sequence ID" value="MBX0296989.1"/>
    <property type="molecule type" value="Genomic_DNA"/>
</dbReference>
<proteinExistence type="predicted"/>
<name>A0AAW4PGE0_9EURY</name>
<reference evidence="1 2" key="1">
    <citation type="submission" date="2021-06" db="EMBL/GenBank/DDBJ databases">
        <title>Halomicroarcula sp. a new haloarchaeum isolated from saline soil.</title>
        <authorList>
            <person name="Duran-Viseras A."/>
            <person name="Sanchez-Porro C."/>
            <person name="Ventosa A."/>
        </authorList>
    </citation>
    <scope>NUCLEOTIDE SEQUENCE [LARGE SCALE GENOMIC DNA]</scope>
    <source>
        <strain evidence="1 2">F27</strain>
    </source>
</reference>
<organism evidence="1 2">
    <name type="scientific">Haloarcula nitratireducens</name>
    <dbReference type="NCBI Taxonomy" id="2487749"/>
    <lineage>
        <taxon>Archaea</taxon>
        <taxon>Methanobacteriati</taxon>
        <taxon>Methanobacteriota</taxon>
        <taxon>Stenosarchaea group</taxon>
        <taxon>Halobacteria</taxon>
        <taxon>Halobacteriales</taxon>
        <taxon>Haloarculaceae</taxon>
        <taxon>Haloarcula</taxon>
    </lineage>
</organism>
<dbReference type="AlphaFoldDB" id="A0AAW4PGE0"/>
<keyword evidence="2" id="KW-1185">Reference proteome</keyword>
<protein>
    <recommendedName>
        <fullName evidence="3">Restriction endonuclease</fullName>
    </recommendedName>
</protein>
<sequence>MDVLSQIRCLVIDSINDEGVSETILVVGGFITTLAKLESETSRREFEKLLFGTISLDAVDLAYKPEAYTRFNLVEPLLSAVGLDSQLEPRSTGVYRKRWPDFELTSTEIPYIGEVKAMNDVERGAEDIKEYLGIEGFISPYGILTDGVEWSIYGPPADGGRTSNPVERNSISLADSLKTVALAEGYWDMDLLSSNIRSNGVAQIEAFPRLFDPDQIDVWALEKMPRQYRQEFLSENRSLQASLDGTWD</sequence>
<evidence type="ECO:0000313" key="2">
    <source>
        <dbReference type="Proteomes" id="UP001430455"/>
    </source>
</evidence>
<comment type="caution">
    <text evidence="1">The sequence shown here is derived from an EMBL/GenBank/DDBJ whole genome shotgun (WGS) entry which is preliminary data.</text>
</comment>
<evidence type="ECO:0000313" key="1">
    <source>
        <dbReference type="EMBL" id="MBX0296989.1"/>
    </source>
</evidence>
<gene>
    <name evidence="1" type="ORF">EGH23_19090</name>
</gene>
<dbReference type="RefSeq" id="WP_220581582.1">
    <property type="nucleotide sequence ID" value="NZ_RKLT01000013.1"/>
</dbReference>